<feature type="region of interest" description="Disordered" evidence="1">
    <location>
        <begin position="1"/>
        <end position="30"/>
    </location>
</feature>
<dbReference type="STRING" id="1123231.SAMN02745189_00275"/>
<organism evidence="2 3">
    <name type="scientific">Lacicoccus alkaliphilus DSM 16010</name>
    <dbReference type="NCBI Taxonomy" id="1123231"/>
    <lineage>
        <taxon>Bacteria</taxon>
        <taxon>Bacillati</taxon>
        <taxon>Bacillota</taxon>
        <taxon>Bacilli</taxon>
        <taxon>Bacillales</taxon>
        <taxon>Salinicoccaceae</taxon>
        <taxon>Lacicoccus</taxon>
    </lineage>
</organism>
<keyword evidence="3" id="KW-1185">Reference proteome</keyword>
<evidence type="ECO:0000256" key="1">
    <source>
        <dbReference type="SAM" id="MobiDB-lite"/>
    </source>
</evidence>
<sequence length="77" mass="8543">MHLKQYSKSQISKASEKLESVNKTPCCGTPDKEVMPEITQLIAKTDQSQIIGMDMMTIKCNHCGLVEQYDPVVLGAE</sequence>
<feature type="compositionally biased region" description="Polar residues" evidence="1">
    <location>
        <begin position="1"/>
        <end position="13"/>
    </location>
</feature>
<accession>A0A1M7AWL9</accession>
<gene>
    <name evidence="2" type="ORF">SAMN02745189_00275</name>
</gene>
<dbReference type="EMBL" id="FRCF01000002">
    <property type="protein sequence ID" value="SHL47124.1"/>
    <property type="molecule type" value="Genomic_DNA"/>
</dbReference>
<dbReference type="Proteomes" id="UP000184206">
    <property type="component" value="Unassembled WGS sequence"/>
</dbReference>
<dbReference type="RefSeq" id="WP_072707574.1">
    <property type="nucleotide sequence ID" value="NZ_FRCF01000002.1"/>
</dbReference>
<proteinExistence type="predicted"/>
<evidence type="ECO:0000313" key="3">
    <source>
        <dbReference type="Proteomes" id="UP000184206"/>
    </source>
</evidence>
<protein>
    <submittedName>
        <fullName evidence="2">Uncharacterized protein</fullName>
    </submittedName>
</protein>
<dbReference type="AlphaFoldDB" id="A0A1M7AWL9"/>
<dbReference type="OrthoDB" id="2390100at2"/>
<evidence type="ECO:0000313" key="2">
    <source>
        <dbReference type="EMBL" id="SHL47124.1"/>
    </source>
</evidence>
<reference evidence="2 3" key="1">
    <citation type="submission" date="2016-11" db="EMBL/GenBank/DDBJ databases">
        <authorList>
            <person name="Jaros S."/>
            <person name="Januszkiewicz K."/>
            <person name="Wedrychowicz H."/>
        </authorList>
    </citation>
    <scope>NUCLEOTIDE SEQUENCE [LARGE SCALE GENOMIC DNA]</scope>
    <source>
        <strain evidence="2 3">DSM 16010</strain>
    </source>
</reference>
<name>A0A1M7AWL9_9BACL</name>